<feature type="region of interest" description="Disordered" evidence="1">
    <location>
        <begin position="23"/>
        <end position="48"/>
    </location>
</feature>
<proteinExistence type="predicted"/>
<gene>
    <name evidence="2" type="ORF">L917_21078</name>
</gene>
<accession>W2JYQ4</accession>
<dbReference type="EMBL" id="KI683372">
    <property type="protein sequence ID" value="ETL78051.1"/>
    <property type="molecule type" value="Genomic_DNA"/>
</dbReference>
<dbReference type="Proteomes" id="UP000054423">
    <property type="component" value="Unassembled WGS sequence"/>
</dbReference>
<protein>
    <submittedName>
        <fullName evidence="2">Uncharacterized protein</fullName>
    </submittedName>
</protein>
<organism evidence="2">
    <name type="scientific">Phytophthora nicotianae</name>
    <name type="common">Potato buckeye rot agent</name>
    <name type="synonym">Phytophthora parasitica</name>
    <dbReference type="NCBI Taxonomy" id="4792"/>
    <lineage>
        <taxon>Eukaryota</taxon>
        <taxon>Sar</taxon>
        <taxon>Stramenopiles</taxon>
        <taxon>Oomycota</taxon>
        <taxon>Peronosporomycetes</taxon>
        <taxon>Peronosporales</taxon>
        <taxon>Peronosporaceae</taxon>
        <taxon>Phytophthora</taxon>
    </lineage>
</organism>
<reference evidence="2" key="1">
    <citation type="submission" date="2013-11" db="EMBL/GenBank/DDBJ databases">
        <title>The Genome Sequence of Phytophthora parasitica CHvinca01.</title>
        <authorList>
            <consortium name="The Broad Institute Genomics Platform"/>
            <person name="Russ C."/>
            <person name="Tyler B."/>
            <person name="Panabieres F."/>
            <person name="Shan W."/>
            <person name="Tripathy S."/>
            <person name="Grunwald N."/>
            <person name="Machado M."/>
            <person name="Johnson C.S."/>
            <person name="Arredondo F."/>
            <person name="Hong C."/>
            <person name="Coffey M."/>
            <person name="Young S.K."/>
            <person name="Zeng Q."/>
            <person name="Gargeya S."/>
            <person name="Fitzgerald M."/>
            <person name="Abouelleil A."/>
            <person name="Alvarado L."/>
            <person name="Chapman S.B."/>
            <person name="Gainer-Dewar J."/>
            <person name="Goldberg J."/>
            <person name="Griggs A."/>
            <person name="Gujja S."/>
            <person name="Hansen M."/>
            <person name="Howarth C."/>
            <person name="Imamovic A."/>
            <person name="Ireland A."/>
            <person name="Larimer J."/>
            <person name="McCowan C."/>
            <person name="Murphy C."/>
            <person name="Pearson M."/>
            <person name="Poon T.W."/>
            <person name="Priest M."/>
            <person name="Roberts A."/>
            <person name="Saif S."/>
            <person name="Shea T."/>
            <person name="Sykes S."/>
            <person name="Wortman J."/>
            <person name="Nusbaum C."/>
            <person name="Birren B."/>
        </authorList>
    </citation>
    <scope>NUCLEOTIDE SEQUENCE [LARGE SCALE GENOMIC DNA]</scope>
    <source>
        <strain evidence="2">CHvinca01</strain>
    </source>
</reference>
<sequence length="114" mass="12439">MPTTAANAQIKLATITTPDTTSSVRSLLNAGDSTNKPRGAVNTSGRDEERGFFSSATIKESFSNAKIKALRKLRIDPKTVNKLLSPTQRQAYYAKLRDKMTVELVKKLAARAKA</sequence>
<feature type="compositionally biased region" description="Polar residues" evidence="1">
    <location>
        <begin position="23"/>
        <end position="44"/>
    </location>
</feature>
<name>W2JYQ4_PHYNI</name>
<evidence type="ECO:0000313" key="2">
    <source>
        <dbReference type="EMBL" id="ETL78051.1"/>
    </source>
</evidence>
<evidence type="ECO:0000256" key="1">
    <source>
        <dbReference type="SAM" id="MobiDB-lite"/>
    </source>
</evidence>
<dbReference type="AlphaFoldDB" id="W2JYQ4"/>
<dbReference type="VEuPathDB" id="FungiDB:PPTG_24398"/>